<dbReference type="GeneID" id="92183950"/>
<dbReference type="KEGG" id="kne:92183950"/>
<feature type="region of interest" description="Disordered" evidence="1">
    <location>
        <begin position="106"/>
        <end position="212"/>
    </location>
</feature>
<gene>
    <name evidence="2" type="ORF">IAR55_006692</name>
</gene>
<dbReference type="AlphaFoldDB" id="A0AAW0YTN2"/>
<feature type="compositionally biased region" description="Polar residues" evidence="1">
    <location>
        <begin position="130"/>
        <end position="142"/>
    </location>
</feature>
<comment type="caution">
    <text evidence="2">The sequence shown here is derived from an EMBL/GenBank/DDBJ whole genome shotgun (WGS) entry which is preliminary data.</text>
</comment>
<proteinExistence type="predicted"/>
<feature type="region of interest" description="Disordered" evidence="1">
    <location>
        <begin position="48"/>
        <end position="83"/>
    </location>
</feature>
<accession>A0AAW0YTN2</accession>
<dbReference type="RefSeq" id="XP_066800066.1">
    <property type="nucleotide sequence ID" value="XM_066949772.1"/>
</dbReference>
<evidence type="ECO:0000313" key="2">
    <source>
        <dbReference type="EMBL" id="KAK8844842.1"/>
    </source>
</evidence>
<feature type="compositionally biased region" description="Low complexity" evidence="1">
    <location>
        <begin position="52"/>
        <end position="68"/>
    </location>
</feature>
<evidence type="ECO:0000313" key="3">
    <source>
        <dbReference type="Proteomes" id="UP001388673"/>
    </source>
</evidence>
<protein>
    <submittedName>
        <fullName evidence="2">Uncharacterized protein</fullName>
    </submittedName>
</protein>
<reference evidence="2 3" key="1">
    <citation type="journal article" date="2024" name="bioRxiv">
        <title>Comparative genomics of Cryptococcus and Kwoniella reveals pathogenesis evolution and contrasting karyotype dynamics via intercentromeric recombination or chromosome fusion.</title>
        <authorList>
            <person name="Coelho M.A."/>
            <person name="David-Palma M."/>
            <person name="Shea T."/>
            <person name="Bowers K."/>
            <person name="McGinley-Smith S."/>
            <person name="Mohammad A.W."/>
            <person name="Gnirke A."/>
            <person name="Yurkov A.M."/>
            <person name="Nowrousian M."/>
            <person name="Sun S."/>
            <person name="Cuomo C.A."/>
            <person name="Heitman J."/>
        </authorList>
    </citation>
    <scope>NUCLEOTIDE SEQUENCE [LARGE SCALE GENOMIC DNA]</scope>
    <source>
        <strain evidence="2 3">CBS 13917</strain>
    </source>
</reference>
<dbReference type="EMBL" id="JBCAWK010000013">
    <property type="protein sequence ID" value="KAK8844842.1"/>
    <property type="molecule type" value="Genomic_DNA"/>
</dbReference>
<sequence>MLDSKQWEARRGLISMGQSLFGRMNEKDRVGWVHKYLRKFKQARMASRTGKSFSWRDSSSTTESSGETAKTRGRRGGIVNREKRNAQLKEGFNRWSTSHLKSNAIDNTSVSRSSLVPEDCHEEAKRRMGSSGNSQSQAQWTDSEGDSRGRVWTKLTFTKRSPDGGGSKQSWYLTSEGLRTASSPSDWSSRGTGGRSSQEEYAGPVGSSLVTA</sequence>
<name>A0AAW0YTN2_9TREE</name>
<organism evidence="2 3">
    <name type="scientific">Kwoniella newhampshirensis</name>
    <dbReference type="NCBI Taxonomy" id="1651941"/>
    <lineage>
        <taxon>Eukaryota</taxon>
        <taxon>Fungi</taxon>
        <taxon>Dikarya</taxon>
        <taxon>Basidiomycota</taxon>
        <taxon>Agaricomycotina</taxon>
        <taxon>Tremellomycetes</taxon>
        <taxon>Tremellales</taxon>
        <taxon>Cryptococcaceae</taxon>
        <taxon>Kwoniella</taxon>
    </lineage>
</organism>
<keyword evidence="3" id="KW-1185">Reference proteome</keyword>
<evidence type="ECO:0000256" key="1">
    <source>
        <dbReference type="SAM" id="MobiDB-lite"/>
    </source>
</evidence>
<feature type="compositionally biased region" description="Polar residues" evidence="1">
    <location>
        <begin position="180"/>
        <end position="190"/>
    </location>
</feature>
<dbReference type="Proteomes" id="UP001388673">
    <property type="component" value="Unassembled WGS sequence"/>
</dbReference>